<gene>
    <name evidence="2" type="ORF">C8J48_2346</name>
</gene>
<dbReference type="EMBL" id="PZZP01000001">
    <property type="protein sequence ID" value="PTM59716.1"/>
    <property type="molecule type" value="Genomic_DNA"/>
</dbReference>
<comment type="caution">
    <text evidence="2">The sequence shown here is derived from an EMBL/GenBank/DDBJ whole genome shotgun (WGS) entry which is preliminary data.</text>
</comment>
<feature type="region of interest" description="Disordered" evidence="1">
    <location>
        <begin position="99"/>
        <end position="179"/>
    </location>
</feature>
<reference evidence="2 3" key="1">
    <citation type="submission" date="2018-04" db="EMBL/GenBank/DDBJ databases">
        <title>Genomic Encyclopedia of Archaeal and Bacterial Type Strains, Phase II (KMG-II): from individual species to whole genera.</title>
        <authorList>
            <person name="Goeker M."/>
        </authorList>
    </citation>
    <scope>NUCLEOTIDE SEQUENCE [LARGE SCALE GENOMIC DNA]</scope>
    <source>
        <strain evidence="2 3">DSM 45169</strain>
    </source>
</reference>
<evidence type="ECO:0000256" key="1">
    <source>
        <dbReference type="SAM" id="MobiDB-lite"/>
    </source>
</evidence>
<evidence type="ECO:0000313" key="3">
    <source>
        <dbReference type="Proteomes" id="UP000241639"/>
    </source>
</evidence>
<dbReference type="AlphaFoldDB" id="A0A2T4ZCW3"/>
<proteinExistence type="predicted"/>
<evidence type="ECO:0008006" key="4">
    <source>
        <dbReference type="Google" id="ProtNLM"/>
    </source>
</evidence>
<feature type="compositionally biased region" description="Basic and acidic residues" evidence="1">
    <location>
        <begin position="99"/>
        <end position="113"/>
    </location>
</feature>
<name>A0A2T4ZCW3_9BACL</name>
<feature type="compositionally biased region" description="Low complexity" evidence="1">
    <location>
        <begin position="125"/>
        <end position="134"/>
    </location>
</feature>
<evidence type="ECO:0000313" key="2">
    <source>
        <dbReference type="EMBL" id="PTM59716.1"/>
    </source>
</evidence>
<accession>A0A2T4ZCW3</accession>
<organism evidence="2 3">
    <name type="scientific">Desmospora activa DSM 45169</name>
    <dbReference type="NCBI Taxonomy" id="1121389"/>
    <lineage>
        <taxon>Bacteria</taxon>
        <taxon>Bacillati</taxon>
        <taxon>Bacillota</taxon>
        <taxon>Bacilli</taxon>
        <taxon>Bacillales</taxon>
        <taxon>Thermoactinomycetaceae</taxon>
        <taxon>Desmospora</taxon>
    </lineage>
</organism>
<protein>
    <recommendedName>
        <fullName evidence="4">Zinc ribbon protein</fullName>
    </recommendedName>
</protein>
<sequence length="214" mass="24752">MRVGLLTDLKQNLKKGIESTSQRSKKLMDISRLNMAIKGKREEEVRLYRQLGKEAYHLWEQKEKWEVTDSIRATLQQIQSIRETIKQWEREVEELKKQEEKERLQEEQGKEQIKQAGEQHAVAEPSQPTPQAQQLPPPPKPESKPEAQLSSKPESQPEPKLPPSHEQTPQPKTSDPDLWAQLEGQALFICPHCGGQVKEDAVICSHCRKNMYYD</sequence>
<keyword evidence="3" id="KW-1185">Reference proteome</keyword>
<dbReference type="Proteomes" id="UP000241639">
    <property type="component" value="Unassembled WGS sequence"/>
</dbReference>